<feature type="compositionally biased region" description="Polar residues" evidence="8">
    <location>
        <begin position="402"/>
        <end position="418"/>
    </location>
</feature>
<organism evidence="10 11">
    <name type="scientific">Drosophila navojoa</name>
    <name type="common">Fruit fly</name>
    <dbReference type="NCBI Taxonomy" id="7232"/>
    <lineage>
        <taxon>Eukaryota</taxon>
        <taxon>Metazoa</taxon>
        <taxon>Ecdysozoa</taxon>
        <taxon>Arthropoda</taxon>
        <taxon>Hexapoda</taxon>
        <taxon>Insecta</taxon>
        <taxon>Pterygota</taxon>
        <taxon>Neoptera</taxon>
        <taxon>Endopterygota</taxon>
        <taxon>Diptera</taxon>
        <taxon>Brachycera</taxon>
        <taxon>Muscomorpha</taxon>
        <taxon>Ephydroidea</taxon>
        <taxon>Drosophilidae</taxon>
        <taxon>Drosophila</taxon>
    </lineage>
</organism>
<evidence type="ECO:0000256" key="8">
    <source>
        <dbReference type="SAM" id="MobiDB-lite"/>
    </source>
</evidence>
<feature type="compositionally biased region" description="Gly residues" evidence="8">
    <location>
        <begin position="62"/>
        <end position="72"/>
    </location>
</feature>
<dbReference type="Proteomes" id="UP000295192">
    <property type="component" value="Unassembled WGS sequence"/>
</dbReference>
<feature type="region of interest" description="Disordered" evidence="8">
    <location>
        <begin position="22"/>
        <end position="74"/>
    </location>
</feature>
<feature type="region of interest" description="Disordered" evidence="8">
    <location>
        <begin position="499"/>
        <end position="539"/>
    </location>
</feature>
<feature type="compositionally biased region" description="Low complexity" evidence="8">
    <location>
        <begin position="639"/>
        <end position="648"/>
    </location>
</feature>
<evidence type="ECO:0000313" key="10">
    <source>
        <dbReference type="EMBL" id="TDG50290.1"/>
    </source>
</evidence>
<dbReference type="SMART" id="SM00548">
    <property type="entry name" value="IRO"/>
    <property type="match status" value="1"/>
</dbReference>
<dbReference type="FunFam" id="1.10.10.60:FF:000003">
    <property type="entry name" value="Iroquois-class homeobox protein IRX"/>
    <property type="match status" value="1"/>
</dbReference>
<dbReference type="GO" id="GO:0042693">
    <property type="term" value="P:muscle cell fate commitment"/>
    <property type="evidence" value="ECO:0007669"/>
    <property type="project" value="UniProtKB-ARBA"/>
</dbReference>
<feature type="compositionally biased region" description="Low complexity" evidence="8">
    <location>
        <begin position="125"/>
        <end position="146"/>
    </location>
</feature>
<feature type="compositionally biased region" description="Low complexity" evidence="8">
    <location>
        <begin position="670"/>
        <end position="703"/>
    </location>
</feature>
<proteinExistence type="inferred from homology"/>
<dbReference type="EMBL" id="LSRL02000016">
    <property type="protein sequence ID" value="TDG50290.1"/>
    <property type="molecule type" value="Genomic_DNA"/>
</dbReference>
<evidence type="ECO:0000256" key="7">
    <source>
        <dbReference type="PROSITE-ProRule" id="PRU00108"/>
    </source>
</evidence>
<feature type="region of interest" description="Disordered" evidence="8">
    <location>
        <begin position="104"/>
        <end position="163"/>
    </location>
</feature>
<reference evidence="10 11" key="1">
    <citation type="journal article" date="2019" name="J. Hered.">
        <title>An Improved Genome Assembly for Drosophila navojoa, the Basal Species in the mojavensis Cluster.</title>
        <authorList>
            <person name="Vanderlinde T."/>
            <person name="Dupim E.G."/>
            <person name="Nazario-Yepiz N.O."/>
            <person name="Carvalho A.B."/>
        </authorList>
    </citation>
    <scope>NUCLEOTIDE SEQUENCE [LARGE SCALE GENOMIC DNA]</scope>
    <source>
        <strain evidence="10">Navoj_Jal97</strain>
        <tissue evidence="10">Whole organism</tissue>
    </source>
</reference>
<dbReference type="PROSITE" id="PS00027">
    <property type="entry name" value="HOMEOBOX_1"/>
    <property type="match status" value="1"/>
</dbReference>
<evidence type="ECO:0000256" key="4">
    <source>
        <dbReference type="ARBA" id="ARBA00023155"/>
    </source>
</evidence>
<dbReference type="SUPFAM" id="SSF46689">
    <property type="entry name" value="Homeodomain-like"/>
    <property type="match status" value="1"/>
</dbReference>
<dbReference type="Gene3D" id="1.10.10.60">
    <property type="entry name" value="Homeodomain-like"/>
    <property type="match status" value="1"/>
</dbReference>
<comment type="similarity">
    <text evidence="2">Belongs to the TALE/IRO homeobox family.</text>
</comment>
<sequence>MTVHSNETGVCLVMNAVSTRLAASSPTTPSSNAAQTPHTQPTATATLTPLPALANPTTATGSGSGSGSGHGPGPSLTAAVAAAAAGLPTGLPLPLTVPGPGMVTSTVPPGARSGSPCASAVTPYGSASAGSSSAGAGPSTLPAVGVGPPPGVPPAPGSGNPNPNRCCDTGRTIYTDPVSGQTICSCQYDMLNYQRLAAAGGLVAGPGGVPLGVYPEGMSAYLSGIAADQPPFYANPAGIDLKENLVAGGAPWPYPSMYHPYDAAFAGYPFNSYGMDLNGARRKNATRETTSTLKAWLNEHKKNPYPTKGEKIMLAIITKMTLTQVSTWFANARRRLKKENKMTWEPRNRVDDDDANIDDDDDNDKNTEENDLLDAKDSGLGSNDDKERMGRLGDMMTDRPGESNNSEWSESRPGSPNGSPDLYDRPGTHPLFHPAALHHHFRPPTGSPPDIAAYHHHQQQLLQQHAQQAQQNSLQTAVGATGGSLAVKPRIWSLADMAKDGKETSSGKESSPAGELPPSQPPFYGHAGQHQHPSPGKILSPLAARIPNYAPYVRPDLYRGFYGPAAAAAAHLSAPTQEFLEHQRHFGASLAAHNGLGMNPLLWKAAVSGAATGQHFAPLSLTTSSNVGAAQVAPPPGASPSASSSSSSMGCDVVHIPTSNAHSAAQHMIGPISSNSTSSSSSSNSGKISPASASASVSASASPDPYATLPPAVANGSGASPISAFRSLSLIAIREHHLQQQAPKLALLRP</sequence>
<comment type="subcellular location">
    <subcellularLocation>
        <location evidence="1 7">Nucleus</location>
    </subcellularLocation>
</comment>
<feature type="DNA-binding region" description="Homeobox" evidence="7">
    <location>
        <begin position="278"/>
        <end position="340"/>
    </location>
</feature>
<comment type="caution">
    <text evidence="10">The sequence shown here is derived from an EMBL/GenBank/DDBJ whole genome shotgun (WGS) entry which is preliminary data.</text>
</comment>
<dbReference type="PANTHER" id="PTHR11211:SF40">
    <property type="entry name" value="MIRROR, ISOFORM C"/>
    <property type="match status" value="1"/>
</dbReference>
<feature type="region of interest" description="Disordered" evidence="8">
    <location>
        <begin position="670"/>
        <end position="713"/>
    </location>
</feature>
<dbReference type="InterPro" id="IPR003893">
    <property type="entry name" value="Iroquois_homeo"/>
</dbReference>
<keyword evidence="4 7" id="KW-0371">Homeobox</keyword>
<evidence type="ECO:0000259" key="9">
    <source>
        <dbReference type="PROSITE" id="PS50071"/>
    </source>
</evidence>
<dbReference type="GO" id="GO:0000981">
    <property type="term" value="F:DNA-binding transcription factor activity, RNA polymerase II-specific"/>
    <property type="evidence" value="ECO:0007669"/>
    <property type="project" value="InterPro"/>
</dbReference>
<feature type="compositionally biased region" description="Low complexity" evidence="8">
    <location>
        <begin position="459"/>
        <end position="471"/>
    </location>
</feature>
<dbReference type="SMART" id="SM00389">
    <property type="entry name" value="HOX"/>
    <property type="match status" value="1"/>
</dbReference>
<evidence type="ECO:0000256" key="2">
    <source>
        <dbReference type="ARBA" id="ARBA00008446"/>
    </source>
</evidence>
<evidence type="ECO:0000256" key="6">
    <source>
        <dbReference type="ARBA" id="ARBA00023242"/>
    </source>
</evidence>
<dbReference type="GO" id="GO:0030182">
    <property type="term" value="P:neuron differentiation"/>
    <property type="evidence" value="ECO:0007669"/>
    <property type="project" value="TreeGrafter"/>
</dbReference>
<feature type="region of interest" description="Disordered" evidence="8">
    <location>
        <begin position="628"/>
        <end position="653"/>
    </location>
</feature>
<dbReference type="InterPro" id="IPR017970">
    <property type="entry name" value="Homeobox_CS"/>
</dbReference>
<dbReference type="GO" id="GO:0045317">
    <property type="term" value="P:equator specification"/>
    <property type="evidence" value="ECO:0007669"/>
    <property type="project" value="UniProtKB-ARBA"/>
</dbReference>
<keyword evidence="5" id="KW-0010">Activator</keyword>
<dbReference type="GO" id="GO:0007474">
    <property type="term" value="P:imaginal disc-derived wing vein specification"/>
    <property type="evidence" value="ECO:0007669"/>
    <property type="project" value="UniProtKB-ARBA"/>
</dbReference>
<dbReference type="OMA" id="ECLYDQR"/>
<feature type="compositionally biased region" description="Basic and acidic residues" evidence="8">
    <location>
        <begin position="364"/>
        <end position="401"/>
    </location>
</feature>
<dbReference type="InterPro" id="IPR009057">
    <property type="entry name" value="Homeodomain-like_sf"/>
</dbReference>
<dbReference type="CDD" id="cd00086">
    <property type="entry name" value="homeodomain"/>
    <property type="match status" value="1"/>
</dbReference>
<dbReference type="GO" id="GO:0000978">
    <property type="term" value="F:RNA polymerase II cis-regulatory region sequence-specific DNA binding"/>
    <property type="evidence" value="ECO:0007669"/>
    <property type="project" value="TreeGrafter"/>
</dbReference>
<keyword evidence="6 7" id="KW-0539">Nucleus</keyword>
<dbReference type="InterPro" id="IPR008422">
    <property type="entry name" value="KN_HD"/>
</dbReference>
<evidence type="ECO:0000313" key="11">
    <source>
        <dbReference type="Proteomes" id="UP000295192"/>
    </source>
</evidence>
<dbReference type="STRING" id="7232.A0A484BQF2"/>
<protein>
    <recommendedName>
        <fullName evidence="9">Homeobox domain-containing protein</fullName>
    </recommendedName>
</protein>
<feature type="domain" description="Homeobox" evidence="9">
    <location>
        <begin position="276"/>
        <end position="339"/>
    </location>
</feature>
<feature type="compositionally biased region" description="Pro residues" evidence="8">
    <location>
        <begin position="147"/>
        <end position="156"/>
    </location>
</feature>
<evidence type="ECO:0000256" key="3">
    <source>
        <dbReference type="ARBA" id="ARBA00023125"/>
    </source>
</evidence>
<dbReference type="AlphaFoldDB" id="A0A484BQF2"/>
<feature type="region of interest" description="Disordered" evidence="8">
    <location>
        <begin position="347"/>
        <end position="475"/>
    </location>
</feature>
<feature type="compositionally biased region" description="Low complexity" evidence="8">
    <location>
        <begin position="22"/>
        <end position="61"/>
    </location>
</feature>
<dbReference type="InterPro" id="IPR001356">
    <property type="entry name" value="HD"/>
</dbReference>
<dbReference type="GO" id="GO:0048468">
    <property type="term" value="P:cell development"/>
    <property type="evidence" value="ECO:0007669"/>
    <property type="project" value="TreeGrafter"/>
</dbReference>
<keyword evidence="11" id="KW-1185">Reference proteome</keyword>
<dbReference type="Pfam" id="PF05920">
    <property type="entry name" value="Homeobox_KN"/>
    <property type="match status" value="1"/>
</dbReference>
<dbReference type="GO" id="GO:0045926">
    <property type="term" value="P:negative regulation of growth"/>
    <property type="evidence" value="ECO:0007669"/>
    <property type="project" value="UniProtKB-ARBA"/>
</dbReference>
<feature type="compositionally biased region" description="Acidic residues" evidence="8">
    <location>
        <begin position="351"/>
        <end position="363"/>
    </location>
</feature>
<accession>A0A484BQF2</accession>
<keyword evidence="3 7" id="KW-0238">DNA-binding</keyword>
<gene>
    <name evidence="10" type="ORF">AWZ03_003195</name>
</gene>
<evidence type="ECO:0000256" key="5">
    <source>
        <dbReference type="ARBA" id="ARBA00023159"/>
    </source>
</evidence>
<dbReference type="PANTHER" id="PTHR11211">
    <property type="entry name" value="IROQUOIS-CLASS HOMEODOMAIN PROTEIN IRX"/>
    <property type="match status" value="1"/>
</dbReference>
<dbReference type="GO" id="GO:0005634">
    <property type="term" value="C:nucleus"/>
    <property type="evidence" value="ECO:0007669"/>
    <property type="project" value="UniProtKB-SubCell"/>
</dbReference>
<dbReference type="OrthoDB" id="5399138at2759"/>
<name>A0A484BQF2_DRONA</name>
<evidence type="ECO:0000256" key="1">
    <source>
        <dbReference type="ARBA" id="ARBA00004123"/>
    </source>
</evidence>
<dbReference type="PROSITE" id="PS50071">
    <property type="entry name" value="HOMEOBOX_2"/>
    <property type="match status" value="1"/>
</dbReference>